<dbReference type="InterPro" id="IPR023214">
    <property type="entry name" value="HAD_sf"/>
</dbReference>
<dbReference type="GO" id="GO:0000287">
    <property type="term" value="F:magnesium ion binding"/>
    <property type="evidence" value="ECO:0007669"/>
    <property type="project" value="TreeGrafter"/>
</dbReference>
<gene>
    <name evidence="1" type="primary">supH</name>
    <name evidence="1" type="ORF">NCTC12112_02685</name>
</gene>
<accession>A0AAX2JDN2</accession>
<sequence length="260" mass="29992">MVKLIITDMDGTLLDDNNNINEEFWNIEKELNKKGIIFAAASGRQYYNLLHRFSPIKDDMLFIAENGTYVMYKNEELYINTIPKEEAVELINASRGIKETRVVLCGKKSAYIEPGNEKFMNEVNKYYTELKIVDDLTKVDDDILKLAVCDFIGSEENSYTHYKKFEERYKVVISGKIWLDLMMPDANKGKAVEMIQKKLGISYDETMVFGDYLNDLEMMSTGKYSFAMKNAHPLLKEHCNFTAESNNDNGVIKAIKKYVL</sequence>
<dbReference type="InterPro" id="IPR006379">
    <property type="entry name" value="HAD-SF_hydro_IIB"/>
</dbReference>
<dbReference type="GO" id="GO:0050308">
    <property type="term" value="F:sugar-phosphatase activity"/>
    <property type="evidence" value="ECO:0007669"/>
    <property type="project" value="UniProtKB-EC"/>
</dbReference>
<dbReference type="SUPFAM" id="SSF56784">
    <property type="entry name" value="HAD-like"/>
    <property type="match status" value="1"/>
</dbReference>
<dbReference type="KEGG" id="ful:C4N20_04010"/>
<dbReference type="NCBIfam" id="TIGR00099">
    <property type="entry name" value="Cof-subfamily"/>
    <property type="match status" value="1"/>
</dbReference>
<dbReference type="GeneID" id="78453961"/>
<dbReference type="PANTHER" id="PTHR10000:SF8">
    <property type="entry name" value="HAD SUPERFAMILY HYDROLASE-LIKE, TYPE 3"/>
    <property type="match status" value="1"/>
</dbReference>
<dbReference type="EMBL" id="LS483487">
    <property type="protein sequence ID" value="SQJ12344.1"/>
    <property type="molecule type" value="Genomic_DNA"/>
</dbReference>
<dbReference type="PANTHER" id="PTHR10000">
    <property type="entry name" value="PHOSPHOSERINE PHOSPHATASE"/>
    <property type="match status" value="1"/>
</dbReference>
<protein>
    <submittedName>
        <fullName evidence="1">Sugar phosphatase SupH</fullName>
        <ecNumber evidence="1">3.1.3.23</ecNumber>
    </submittedName>
</protein>
<dbReference type="RefSeq" id="WP_005980634.1">
    <property type="nucleotide sequence ID" value="NZ_CABKNW010000005.1"/>
</dbReference>
<dbReference type="EC" id="3.1.3.23" evidence="1"/>
<evidence type="ECO:0000313" key="2">
    <source>
        <dbReference type="Proteomes" id="UP000249008"/>
    </source>
</evidence>
<keyword evidence="1" id="KW-0378">Hydrolase</keyword>
<reference evidence="1 2" key="1">
    <citation type="submission" date="2018-06" db="EMBL/GenBank/DDBJ databases">
        <authorList>
            <consortium name="Pathogen Informatics"/>
            <person name="Doyle S."/>
        </authorList>
    </citation>
    <scope>NUCLEOTIDE SEQUENCE [LARGE SCALE GENOMIC DNA]</scope>
    <source>
        <strain evidence="1 2">NCTC12112</strain>
    </source>
</reference>
<dbReference type="NCBIfam" id="TIGR01484">
    <property type="entry name" value="HAD-SF-IIB"/>
    <property type="match status" value="1"/>
</dbReference>
<dbReference type="SFLD" id="SFLDG01144">
    <property type="entry name" value="C2.B.4:_PGP_Like"/>
    <property type="match status" value="1"/>
</dbReference>
<dbReference type="CDD" id="cd07518">
    <property type="entry name" value="HAD_YbiV-Like"/>
    <property type="match status" value="1"/>
</dbReference>
<dbReference type="InterPro" id="IPR000150">
    <property type="entry name" value="Cof"/>
</dbReference>
<dbReference type="Pfam" id="PF08282">
    <property type="entry name" value="Hydrolase_3"/>
    <property type="match status" value="1"/>
</dbReference>
<dbReference type="SFLD" id="SFLDG01140">
    <property type="entry name" value="C2.B:_Phosphomannomutase_and_P"/>
    <property type="match status" value="1"/>
</dbReference>
<organism evidence="1 2">
    <name type="scientific">Fusobacterium ulcerans</name>
    <dbReference type="NCBI Taxonomy" id="861"/>
    <lineage>
        <taxon>Bacteria</taxon>
        <taxon>Fusobacteriati</taxon>
        <taxon>Fusobacteriota</taxon>
        <taxon>Fusobacteriia</taxon>
        <taxon>Fusobacteriales</taxon>
        <taxon>Fusobacteriaceae</taxon>
        <taxon>Fusobacterium</taxon>
    </lineage>
</organism>
<dbReference type="AlphaFoldDB" id="A0AAX2JDN2"/>
<dbReference type="GO" id="GO:0005829">
    <property type="term" value="C:cytosol"/>
    <property type="evidence" value="ECO:0007669"/>
    <property type="project" value="TreeGrafter"/>
</dbReference>
<dbReference type="Gene3D" id="3.30.1240.10">
    <property type="match status" value="1"/>
</dbReference>
<dbReference type="Gene3D" id="3.40.50.1000">
    <property type="entry name" value="HAD superfamily/HAD-like"/>
    <property type="match status" value="1"/>
</dbReference>
<name>A0AAX2JDN2_9FUSO</name>
<proteinExistence type="predicted"/>
<dbReference type="Proteomes" id="UP000249008">
    <property type="component" value="Chromosome 1"/>
</dbReference>
<evidence type="ECO:0000313" key="1">
    <source>
        <dbReference type="EMBL" id="SQJ12344.1"/>
    </source>
</evidence>
<dbReference type="InterPro" id="IPR036412">
    <property type="entry name" value="HAD-like_sf"/>
</dbReference>
<dbReference type="SFLD" id="SFLDS00003">
    <property type="entry name" value="Haloacid_Dehalogenase"/>
    <property type="match status" value="1"/>
</dbReference>